<name>A0AAW9PX72_9CYAN</name>
<dbReference type="NCBIfam" id="TIGR02664">
    <property type="entry name" value="nitr_red_assoc"/>
    <property type="match status" value="1"/>
</dbReference>
<gene>
    <name evidence="1" type="ORF">V2H45_05530</name>
</gene>
<evidence type="ECO:0000313" key="1">
    <source>
        <dbReference type="EMBL" id="MEE3716204.1"/>
    </source>
</evidence>
<dbReference type="InterPro" id="IPR013481">
    <property type="entry name" value="NarM"/>
</dbReference>
<dbReference type="EMBL" id="JAZBJZ010000014">
    <property type="protein sequence ID" value="MEE3716204.1"/>
    <property type="molecule type" value="Genomic_DNA"/>
</dbReference>
<sequence length="152" mass="17847">MTQFFQFEADFVESLRCIPMQVRFKLDTCGIKLKLQHWHQFTTAQRQTLVDLPCERETEIFNYRSLLRTWVLEYSGTYPSELEIASNPDWLNATTIPESVHLKSLEVGHTIRLEQWLALSPLQRFALIKLSSSNHENSNFFPALEEFHLSQT</sequence>
<proteinExistence type="predicted"/>
<reference evidence="1" key="1">
    <citation type="submission" date="2024-01" db="EMBL/GenBank/DDBJ databases">
        <title>Bank of Algae and Cyanobacteria of the Azores (BACA) strain genomes.</title>
        <authorList>
            <person name="Luz R."/>
            <person name="Cordeiro R."/>
            <person name="Fonseca A."/>
            <person name="Goncalves V."/>
        </authorList>
    </citation>
    <scope>NUCLEOTIDE SEQUENCE</scope>
    <source>
        <strain evidence="1">BACA0141</strain>
    </source>
</reference>
<keyword evidence="2" id="KW-1185">Reference proteome</keyword>
<organism evidence="1 2">
    <name type="scientific">Tumidithrix elongata BACA0141</name>
    <dbReference type="NCBI Taxonomy" id="2716417"/>
    <lineage>
        <taxon>Bacteria</taxon>
        <taxon>Bacillati</taxon>
        <taxon>Cyanobacteriota</taxon>
        <taxon>Cyanophyceae</taxon>
        <taxon>Pseudanabaenales</taxon>
        <taxon>Pseudanabaenaceae</taxon>
        <taxon>Tumidithrix</taxon>
        <taxon>Tumidithrix elongata</taxon>
    </lineage>
</organism>
<dbReference type="AlphaFoldDB" id="A0AAW9PX72"/>
<dbReference type="RefSeq" id="WP_330482631.1">
    <property type="nucleotide sequence ID" value="NZ_JAZBJZ010000014.1"/>
</dbReference>
<dbReference type="Proteomes" id="UP001333818">
    <property type="component" value="Unassembled WGS sequence"/>
</dbReference>
<evidence type="ECO:0000313" key="2">
    <source>
        <dbReference type="Proteomes" id="UP001333818"/>
    </source>
</evidence>
<protein>
    <submittedName>
        <fullName evidence="1">Nitrate reductase associated protein</fullName>
    </submittedName>
</protein>
<comment type="caution">
    <text evidence="1">The sequence shown here is derived from an EMBL/GenBank/DDBJ whole genome shotgun (WGS) entry which is preliminary data.</text>
</comment>
<dbReference type="Pfam" id="PF09655">
    <property type="entry name" value="Nitr_red_assoc"/>
    <property type="match status" value="1"/>
</dbReference>
<accession>A0AAW9PX72</accession>